<evidence type="ECO:0000256" key="1">
    <source>
        <dbReference type="ARBA" id="ARBA00004651"/>
    </source>
</evidence>
<evidence type="ECO:0000256" key="2">
    <source>
        <dbReference type="ARBA" id="ARBA00022475"/>
    </source>
</evidence>
<proteinExistence type="predicted"/>
<dbReference type="PANTHER" id="PTHR30250">
    <property type="entry name" value="PST FAMILY PREDICTED COLANIC ACID TRANSPORTER"/>
    <property type="match status" value="1"/>
</dbReference>
<keyword evidence="3 7" id="KW-0812">Transmembrane</keyword>
<accession>A0A1H4QA72</accession>
<feature type="region of interest" description="Disordered" evidence="6">
    <location>
        <begin position="1"/>
        <end position="24"/>
    </location>
</feature>
<reference evidence="9" key="1">
    <citation type="submission" date="2016-10" db="EMBL/GenBank/DDBJ databases">
        <authorList>
            <person name="Varghese N."/>
            <person name="Submissions S."/>
        </authorList>
    </citation>
    <scope>NUCLEOTIDE SEQUENCE [LARGE SCALE GENOMIC DNA]</scope>
    <source>
        <strain evidence="9">DSM 44498</strain>
    </source>
</reference>
<name>A0A1H4QA72_9NOCA</name>
<dbReference type="InterPro" id="IPR050833">
    <property type="entry name" value="Poly_Biosynth_Transport"/>
</dbReference>
<feature type="transmembrane region" description="Helical" evidence="7">
    <location>
        <begin position="373"/>
        <end position="398"/>
    </location>
</feature>
<keyword evidence="2" id="KW-1003">Cell membrane</keyword>
<feature type="transmembrane region" description="Helical" evidence="7">
    <location>
        <begin position="62"/>
        <end position="81"/>
    </location>
</feature>
<gene>
    <name evidence="8" type="ORF">SAMN04490239_3115</name>
</gene>
<feature type="transmembrane region" description="Helical" evidence="7">
    <location>
        <begin position="269"/>
        <end position="292"/>
    </location>
</feature>
<dbReference type="Proteomes" id="UP000183561">
    <property type="component" value="Unassembled WGS sequence"/>
</dbReference>
<feature type="transmembrane region" description="Helical" evidence="7">
    <location>
        <begin position="173"/>
        <end position="192"/>
    </location>
</feature>
<feature type="transmembrane region" description="Helical" evidence="7">
    <location>
        <begin position="404"/>
        <end position="426"/>
    </location>
</feature>
<feature type="transmembrane region" description="Helical" evidence="7">
    <location>
        <begin position="235"/>
        <end position="257"/>
    </location>
</feature>
<dbReference type="RefSeq" id="WP_072940917.1">
    <property type="nucleotide sequence ID" value="NZ_FNSV01000005.1"/>
</dbReference>
<organism evidence="8 9">
    <name type="scientific">Rhodococcus koreensis</name>
    <dbReference type="NCBI Taxonomy" id="99653"/>
    <lineage>
        <taxon>Bacteria</taxon>
        <taxon>Bacillati</taxon>
        <taxon>Actinomycetota</taxon>
        <taxon>Actinomycetes</taxon>
        <taxon>Mycobacteriales</taxon>
        <taxon>Nocardiaceae</taxon>
        <taxon>Rhodococcus</taxon>
    </lineage>
</organism>
<keyword evidence="5 7" id="KW-0472">Membrane</keyword>
<evidence type="ECO:0000256" key="6">
    <source>
        <dbReference type="SAM" id="MobiDB-lite"/>
    </source>
</evidence>
<feature type="transmembrane region" description="Helical" evidence="7">
    <location>
        <begin position="313"/>
        <end position="335"/>
    </location>
</feature>
<comment type="subcellular location">
    <subcellularLocation>
        <location evidence="1">Cell membrane</location>
        <topology evidence="1">Multi-pass membrane protein</topology>
    </subcellularLocation>
</comment>
<sequence>MGSLTATQSQLRARHRAEQPPRSAGRNLQLNSMALMLSSVVTGVLGLAFWGAAARLFPADQVGVASALISTAIMLSTLSNLSLGSMFERFLPVAGHRAGPLLVKGFAAVATLAFVSAVGLIVLGPRDTLFENNLEIAIYPVFVVVLALFALQDQTVSGLGVARWAASKNVFHALAKLLAVVVLAASGSALAIVASWGVTAAVAVVVLLTSMGLRIRSDPRYRQVPALPSNKELGVYFGSSYGISALGAIAPLVVPLIVVTRVGTAANAYFAVTWSIVSALYIMVNLMVGPFVAEAAAHPDKIVSLSRRFVRTIAVIAVVGGFGLAFVAPPALGVIGAEYRAEGTPLLHLAAVFVPLAVIGAVYDGLARVYRRLTLAVVTQCLATVVIIVGSLVFSASVGVAGVGWAYLVAETLTAVILAGPLISWLRRLQNRAKWERWLAKKSANQKPMWQVSDVDG</sequence>
<evidence type="ECO:0000256" key="7">
    <source>
        <dbReference type="SAM" id="Phobius"/>
    </source>
</evidence>
<keyword evidence="4 7" id="KW-1133">Transmembrane helix</keyword>
<evidence type="ECO:0000256" key="4">
    <source>
        <dbReference type="ARBA" id="ARBA00022989"/>
    </source>
</evidence>
<feature type="transmembrane region" description="Helical" evidence="7">
    <location>
        <begin position="198"/>
        <end position="215"/>
    </location>
</feature>
<dbReference type="AlphaFoldDB" id="A0A1H4QA72"/>
<evidence type="ECO:0000313" key="8">
    <source>
        <dbReference type="EMBL" id="SEC16527.1"/>
    </source>
</evidence>
<feature type="transmembrane region" description="Helical" evidence="7">
    <location>
        <begin position="101"/>
        <end position="124"/>
    </location>
</feature>
<dbReference type="PANTHER" id="PTHR30250:SF11">
    <property type="entry name" value="O-ANTIGEN TRANSPORTER-RELATED"/>
    <property type="match status" value="1"/>
</dbReference>
<evidence type="ECO:0000313" key="9">
    <source>
        <dbReference type="Proteomes" id="UP000183561"/>
    </source>
</evidence>
<evidence type="ECO:0000256" key="3">
    <source>
        <dbReference type="ARBA" id="ARBA00022692"/>
    </source>
</evidence>
<dbReference type="GO" id="GO:0005886">
    <property type="term" value="C:plasma membrane"/>
    <property type="evidence" value="ECO:0007669"/>
    <property type="project" value="UniProtKB-SubCell"/>
</dbReference>
<feature type="transmembrane region" description="Helical" evidence="7">
    <location>
        <begin position="30"/>
        <end position="50"/>
    </location>
</feature>
<dbReference type="EMBL" id="FNSV01000005">
    <property type="protein sequence ID" value="SEC16527.1"/>
    <property type="molecule type" value="Genomic_DNA"/>
</dbReference>
<dbReference type="OrthoDB" id="139907at2"/>
<feature type="compositionally biased region" description="Polar residues" evidence="6">
    <location>
        <begin position="1"/>
        <end position="11"/>
    </location>
</feature>
<keyword evidence="9" id="KW-1185">Reference proteome</keyword>
<feature type="transmembrane region" description="Helical" evidence="7">
    <location>
        <begin position="347"/>
        <end position="366"/>
    </location>
</feature>
<feature type="transmembrane region" description="Helical" evidence="7">
    <location>
        <begin position="136"/>
        <end position="152"/>
    </location>
</feature>
<evidence type="ECO:0000256" key="5">
    <source>
        <dbReference type="ARBA" id="ARBA00023136"/>
    </source>
</evidence>
<protein>
    <submittedName>
        <fullName evidence="8">Membrane protein involved in the export of O-antigen and teichoic acid</fullName>
    </submittedName>
</protein>